<dbReference type="CDD" id="cd03801">
    <property type="entry name" value="GT4_PimA-like"/>
    <property type="match status" value="1"/>
</dbReference>
<evidence type="ECO:0000259" key="1">
    <source>
        <dbReference type="Pfam" id="PF00534"/>
    </source>
</evidence>
<proteinExistence type="predicted"/>
<dbReference type="CAZy" id="GT4">
    <property type="family name" value="Glycosyltransferase Family 4"/>
</dbReference>
<dbReference type="SUPFAM" id="SSF53756">
    <property type="entry name" value="UDP-Glycosyltransferase/glycogen phosphorylase"/>
    <property type="match status" value="1"/>
</dbReference>
<name>Q9AHA1_STREE</name>
<reference evidence="3" key="2">
    <citation type="journal article" date="2001" name="Infect. Immun.">
        <title>Molecular characterization of Streptococcus pneumoniae type 4, 6B, 8, and 18C capsular polysaccharide gene clusters.</title>
        <authorList>
            <person name="Jiang S.-M."/>
            <person name="Wang L."/>
            <person name="Reeves P.R."/>
        </authorList>
    </citation>
    <scope>NUCLEOTIDE SEQUENCE</scope>
</reference>
<dbReference type="Gene3D" id="3.40.50.2000">
    <property type="entry name" value="Glycogen Phosphorylase B"/>
    <property type="match status" value="2"/>
</dbReference>
<feature type="domain" description="Glycosyl transferase family 1" evidence="1">
    <location>
        <begin position="173"/>
        <end position="318"/>
    </location>
</feature>
<dbReference type="EMBL" id="AF316641">
    <property type="protein sequence ID" value="AAK20702.1"/>
    <property type="molecule type" value="Genomic_DNA"/>
</dbReference>
<evidence type="ECO:0000313" key="3">
    <source>
        <dbReference type="EMBL" id="AAK20702.1"/>
    </source>
</evidence>
<dbReference type="AlphaFoldDB" id="Q9AHA1"/>
<organism evidence="3">
    <name type="scientific">Streptococcus pneumoniae</name>
    <dbReference type="NCBI Taxonomy" id="1313"/>
    <lineage>
        <taxon>Bacteria</taxon>
        <taxon>Bacillati</taxon>
        <taxon>Bacillota</taxon>
        <taxon>Bacilli</taxon>
        <taxon>Lactobacillales</taxon>
        <taxon>Streptococcaceae</taxon>
        <taxon>Streptococcus</taxon>
    </lineage>
</organism>
<dbReference type="GO" id="GO:0016757">
    <property type="term" value="F:glycosyltransferase activity"/>
    <property type="evidence" value="ECO:0007669"/>
    <property type="project" value="InterPro"/>
</dbReference>
<protein>
    <submittedName>
        <fullName evidence="3">WciS</fullName>
    </submittedName>
</protein>
<evidence type="ECO:0000259" key="2">
    <source>
        <dbReference type="Pfam" id="PF13439"/>
    </source>
</evidence>
<dbReference type="PANTHER" id="PTHR12526">
    <property type="entry name" value="GLYCOSYLTRANSFERASE"/>
    <property type="match status" value="1"/>
</dbReference>
<sequence>MTKVLQIGPSMNLSKGGMSAVIRDLTYSPLLSGDFDITAYQSFIDGSLVTRLTYSSYALLKFVVHSGNYDIYHIHTATRGSCWRKLLYLKLLKSKNKKAILHIHGAEFQIFYDSLPEYKKNKVREMLELSDYVIVLSQTWYDFFSNININAKIVIVENGVDTSFYVEKKKSITSNNFLFLGRMGKRKGAYDLIDAMNQAVAINPNLHLTMAGDGELEDIRQKISNLNLTDHITIYDWVNQRDKKILFQANQTLILPSYNEGLPMAILEAMASGLAIISTPVGGIPEIIHEDNGWLIQPGDISQLSNIILEASYNPDVVSLMGSNNHKLVEEKYSFHSMHGKIKKIYNTLLETKK</sequence>
<dbReference type="Pfam" id="PF00534">
    <property type="entry name" value="Glycos_transf_1"/>
    <property type="match status" value="1"/>
</dbReference>
<reference evidence="3" key="1">
    <citation type="submission" date="2000-10" db="EMBL/GenBank/DDBJ databases">
        <authorList>
            <person name="Jiang S.-M."/>
            <person name="Wang L."/>
            <person name="Reeves P.R."/>
        </authorList>
    </citation>
    <scope>NUCLEOTIDE SEQUENCE</scope>
</reference>
<dbReference type="Pfam" id="PF13439">
    <property type="entry name" value="Glyco_transf_4"/>
    <property type="match status" value="1"/>
</dbReference>
<dbReference type="InterPro" id="IPR028098">
    <property type="entry name" value="Glyco_trans_4-like_N"/>
</dbReference>
<dbReference type="InterPro" id="IPR001296">
    <property type="entry name" value="Glyco_trans_1"/>
</dbReference>
<feature type="domain" description="Glycosyltransferase subfamily 4-like N-terminal" evidence="2">
    <location>
        <begin position="51"/>
        <end position="163"/>
    </location>
</feature>
<accession>Q9AHA1</accession>
<gene>
    <name evidence="3" type="primary">wciS</name>
</gene>